<dbReference type="InterPro" id="IPR036322">
    <property type="entry name" value="WD40_repeat_dom_sf"/>
</dbReference>
<sequence>MKRNSINPNACSEDSKKRKMNQLESSESSSQFSIENTQLEIVHLFDFHTDEEFSTNHIMEKFHYKMRSRPLVPFSLNFELIQTFGTEAGGFMDYGDTKNFIVHACYATISHKLNLVLICDPYFIRGRILTFDLITRQFSKSIYLNSPRCMCIEKITPANRSLHNEEYLIVSCKDGLFKFDVKCLLETYSQKKSLIWKNDYYKHPNIISSMDIMYASSKHRQDDNWIFMCNLSMDECVVDILNARTGQCISKISDFSHPPHGIAVSNSERFVAVVESKGSSIRIFENSEKPTSMNQRDLPMTNHHCEWKYVREISFNEDMFQGCYIQRLLAYDEVSKNLIVCDNCRHLLSVYNAVGGHLVKAHQTTDTRSVFSFSEYSLPHAICLNEYTGELLVGNMEKGQIQIFK</sequence>
<dbReference type="Gene3D" id="2.130.10.10">
    <property type="entry name" value="YVTN repeat-like/Quinoprotein amine dehydrogenase"/>
    <property type="match status" value="1"/>
</dbReference>
<dbReference type="AlphaFoldDB" id="A0AA88GX46"/>
<protein>
    <submittedName>
        <fullName evidence="2">Uncharacterized protein</fullName>
    </submittedName>
</protein>
<accession>A0AA88GX46</accession>
<evidence type="ECO:0000256" key="1">
    <source>
        <dbReference type="SAM" id="MobiDB-lite"/>
    </source>
</evidence>
<feature type="region of interest" description="Disordered" evidence="1">
    <location>
        <begin position="1"/>
        <end position="31"/>
    </location>
</feature>
<evidence type="ECO:0000313" key="3">
    <source>
        <dbReference type="Proteomes" id="UP000816034"/>
    </source>
</evidence>
<dbReference type="InterPro" id="IPR015943">
    <property type="entry name" value="WD40/YVTN_repeat-like_dom_sf"/>
</dbReference>
<dbReference type="Proteomes" id="UP000816034">
    <property type="component" value="Unassembled WGS sequence"/>
</dbReference>
<dbReference type="SUPFAM" id="SSF50978">
    <property type="entry name" value="WD40 repeat-like"/>
    <property type="match status" value="1"/>
</dbReference>
<dbReference type="EMBL" id="PYSW02000004">
    <property type="protein sequence ID" value="KAG2392585.1"/>
    <property type="molecule type" value="Genomic_DNA"/>
</dbReference>
<keyword evidence="3" id="KW-1185">Reference proteome</keyword>
<name>A0AA88GX46_NAELO</name>
<organism evidence="2 3">
    <name type="scientific">Naegleria lovaniensis</name>
    <name type="common">Amoeba</name>
    <dbReference type="NCBI Taxonomy" id="51637"/>
    <lineage>
        <taxon>Eukaryota</taxon>
        <taxon>Discoba</taxon>
        <taxon>Heterolobosea</taxon>
        <taxon>Tetramitia</taxon>
        <taxon>Eutetramitia</taxon>
        <taxon>Vahlkampfiidae</taxon>
        <taxon>Naegleria</taxon>
    </lineage>
</organism>
<dbReference type="RefSeq" id="XP_044554479.1">
    <property type="nucleotide sequence ID" value="XM_044686952.1"/>
</dbReference>
<dbReference type="GeneID" id="68103764"/>
<comment type="caution">
    <text evidence="2">The sequence shown here is derived from an EMBL/GenBank/DDBJ whole genome shotgun (WGS) entry which is preliminary data.</text>
</comment>
<proteinExistence type="predicted"/>
<feature type="compositionally biased region" description="Polar residues" evidence="1">
    <location>
        <begin position="1"/>
        <end position="12"/>
    </location>
</feature>
<gene>
    <name evidence="2" type="ORF">C9374_011310</name>
</gene>
<evidence type="ECO:0000313" key="2">
    <source>
        <dbReference type="EMBL" id="KAG2392585.1"/>
    </source>
</evidence>
<reference evidence="2 3" key="1">
    <citation type="journal article" date="2018" name="BMC Genomics">
        <title>The genome of Naegleria lovaniensis, the basis for a comparative approach to unravel pathogenicity factors of the human pathogenic amoeba N. fowleri.</title>
        <authorList>
            <person name="Liechti N."/>
            <person name="Schurch N."/>
            <person name="Bruggmann R."/>
            <person name="Wittwer M."/>
        </authorList>
    </citation>
    <scope>NUCLEOTIDE SEQUENCE [LARGE SCALE GENOMIC DNA]</scope>
    <source>
        <strain evidence="2 3">ATCC 30569</strain>
    </source>
</reference>